<accession>A0A6J8D0X8</accession>
<keyword evidence="7" id="KW-1133">Transmembrane helix</keyword>
<keyword evidence="8 10" id="KW-0333">Golgi apparatus</keyword>
<keyword evidence="9" id="KW-0472">Membrane</keyword>
<evidence type="ECO:0000256" key="6">
    <source>
        <dbReference type="ARBA" id="ARBA00022968"/>
    </source>
</evidence>
<comment type="similarity">
    <text evidence="2 10">Belongs to the glycosyltransferase 31 family.</text>
</comment>
<dbReference type="EC" id="2.4.1.-" evidence="10"/>
<dbReference type="Proteomes" id="UP000507470">
    <property type="component" value="Unassembled WGS sequence"/>
</dbReference>
<name>A0A6J8D0X8_MYTCO</name>
<dbReference type="OrthoDB" id="6381420at2759"/>
<dbReference type="InterPro" id="IPR002659">
    <property type="entry name" value="Glyco_trans_31"/>
</dbReference>
<dbReference type="Pfam" id="PF01762">
    <property type="entry name" value="Galactosyl_T"/>
    <property type="match status" value="1"/>
</dbReference>
<evidence type="ECO:0000313" key="12">
    <source>
        <dbReference type="Proteomes" id="UP000507470"/>
    </source>
</evidence>
<organism evidence="11 12">
    <name type="scientific">Mytilus coruscus</name>
    <name type="common">Sea mussel</name>
    <dbReference type="NCBI Taxonomy" id="42192"/>
    <lineage>
        <taxon>Eukaryota</taxon>
        <taxon>Metazoa</taxon>
        <taxon>Spiralia</taxon>
        <taxon>Lophotrochozoa</taxon>
        <taxon>Mollusca</taxon>
        <taxon>Bivalvia</taxon>
        <taxon>Autobranchia</taxon>
        <taxon>Pteriomorphia</taxon>
        <taxon>Mytilida</taxon>
        <taxon>Mytiloidea</taxon>
        <taxon>Mytilidae</taxon>
        <taxon>Mytilinae</taxon>
        <taxon>Mytilus</taxon>
    </lineage>
</organism>
<evidence type="ECO:0000256" key="10">
    <source>
        <dbReference type="RuleBase" id="RU363063"/>
    </source>
</evidence>
<protein>
    <recommendedName>
        <fullName evidence="10">Hexosyltransferase</fullName>
        <ecNumber evidence="10">2.4.1.-</ecNumber>
    </recommendedName>
</protein>
<keyword evidence="3 10" id="KW-0328">Glycosyltransferase</keyword>
<evidence type="ECO:0000256" key="4">
    <source>
        <dbReference type="ARBA" id="ARBA00022679"/>
    </source>
</evidence>
<keyword evidence="4" id="KW-0808">Transferase</keyword>
<dbReference type="AlphaFoldDB" id="A0A6J8D0X8"/>
<evidence type="ECO:0000256" key="3">
    <source>
        <dbReference type="ARBA" id="ARBA00022676"/>
    </source>
</evidence>
<evidence type="ECO:0000256" key="5">
    <source>
        <dbReference type="ARBA" id="ARBA00022692"/>
    </source>
</evidence>
<evidence type="ECO:0000256" key="2">
    <source>
        <dbReference type="ARBA" id="ARBA00008661"/>
    </source>
</evidence>
<gene>
    <name evidence="11" type="ORF">MCOR_34965</name>
</gene>
<evidence type="ECO:0000256" key="8">
    <source>
        <dbReference type="ARBA" id="ARBA00023034"/>
    </source>
</evidence>
<keyword evidence="12" id="KW-1185">Reference proteome</keyword>
<keyword evidence="6" id="KW-0735">Signal-anchor</keyword>
<dbReference type="Gene3D" id="3.90.550.50">
    <property type="match status" value="1"/>
</dbReference>
<proteinExistence type="inferred from homology"/>
<comment type="subcellular location">
    <subcellularLocation>
        <location evidence="1 10">Golgi apparatus membrane</location>
        <topology evidence="1 10">Single-pass type II membrane protein</topology>
    </subcellularLocation>
</comment>
<dbReference type="PANTHER" id="PTHR11214">
    <property type="entry name" value="BETA-1,3-N-ACETYLGLUCOSAMINYLTRANSFERASE"/>
    <property type="match status" value="1"/>
</dbReference>
<dbReference type="GO" id="GO:0000139">
    <property type="term" value="C:Golgi membrane"/>
    <property type="evidence" value="ECO:0007669"/>
    <property type="project" value="UniProtKB-SubCell"/>
</dbReference>
<dbReference type="GO" id="GO:0006493">
    <property type="term" value="P:protein O-linked glycosylation"/>
    <property type="evidence" value="ECO:0007669"/>
    <property type="project" value="TreeGrafter"/>
</dbReference>
<reference evidence="11 12" key="1">
    <citation type="submission" date="2020-06" db="EMBL/GenBank/DDBJ databases">
        <authorList>
            <person name="Li R."/>
            <person name="Bekaert M."/>
        </authorList>
    </citation>
    <scope>NUCLEOTIDE SEQUENCE [LARGE SCALE GENOMIC DNA]</scope>
    <source>
        <strain evidence="12">wild</strain>
    </source>
</reference>
<dbReference type="PANTHER" id="PTHR11214:SF314">
    <property type="entry name" value="HEXOSYLTRANSFERASE"/>
    <property type="match status" value="1"/>
</dbReference>
<dbReference type="GO" id="GO:0016758">
    <property type="term" value="F:hexosyltransferase activity"/>
    <property type="evidence" value="ECO:0007669"/>
    <property type="project" value="InterPro"/>
</dbReference>
<evidence type="ECO:0000256" key="1">
    <source>
        <dbReference type="ARBA" id="ARBA00004323"/>
    </source>
</evidence>
<dbReference type="EMBL" id="CACVKT020006320">
    <property type="protein sequence ID" value="CAC5400814.1"/>
    <property type="molecule type" value="Genomic_DNA"/>
</dbReference>
<evidence type="ECO:0000256" key="9">
    <source>
        <dbReference type="ARBA" id="ARBA00023136"/>
    </source>
</evidence>
<evidence type="ECO:0000313" key="11">
    <source>
        <dbReference type="EMBL" id="CAC5400814.1"/>
    </source>
</evidence>
<keyword evidence="5" id="KW-0812">Transmembrane</keyword>
<evidence type="ECO:0000256" key="7">
    <source>
        <dbReference type="ARBA" id="ARBA00022989"/>
    </source>
</evidence>
<sequence>MWNCTNIRHFQHNTQQKNLRYKQKSHHFIKLSITPRTHPKTLFTAMRNTFGSFGEFVKTHIECVIMLGETVNDTQQMDIEEESVKYRDLIQGNFIDSYRNLTYKRVFSLFWANRFHNNVTYVIKIDDDITIYLPFLIPYLSNKLNKTKVLECFLLIGAISYRNPRDKWYMCSSDYPFSTSSLSSYCAGPSSIMSADVTNEMYEATKNVPFCWLEDV</sequence>